<name>A0A9P6ZFT1_9AGAM</name>
<keyword evidence="2" id="KW-1185">Reference proteome</keyword>
<proteinExistence type="predicted"/>
<protein>
    <submittedName>
        <fullName evidence="1">Uncharacterized protein</fullName>
    </submittedName>
</protein>
<reference evidence="1" key="1">
    <citation type="journal article" date="2020" name="New Phytol.">
        <title>Comparative genomics reveals dynamic genome evolution in host specialist ectomycorrhizal fungi.</title>
        <authorList>
            <person name="Lofgren L.A."/>
            <person name="Nguyen N.H."/>
            <person name="Vilgalys R."/>
            <person name="Ruytinx J."/>
            <person name="Liao H.L."/>
            <person name="Branco S."/>
            <person name="Kuo A."/>
            <person name="LaButti K."/>
            <person name="Lipzen A."/>
            <person name="Andreopoulos W."/>
            <person name="Pangilinan J."/>
            <person name="Riley R."/>
            <person name="Hundley H."/>
            <person name="Na H."/>
            <person name="Barry K."/>
            <person name="Grigoriev I.V."/>
            <person name="Stajich J.E."/>
            <person name="Kennedy P.G."/>
        </authorList>
    </citation>
    <scope>NUCLEOTIDE SEQUENCE</scope>
    <source>
        <strain evidence="1">DOB743</strain>
    </source>
</reference>
<gene>
    <name evidence="1" type="ORF">EV702DRAFT_128577</name>
</gene>
<evidence type="ECO:0000313" key="2">
    <source>
        <dbReference type="Proteomes" id="UP000714275"/>
    </source>
</evidence>
<evidence type="ECO:0000313" key="1">
    <source>
        <dbReference type="EMBL" id="KAG1764254.1"/>
    </source>
</evidence>
<dbReference type="AlphaFoldDB" id="A0A9P6ZFT1"/>
<sequence>MPSAPRPFFLPHGRQRLVALSFSYPERSAETYAQIIKRLKDEQIGTILSQIRKYLLSLRQVVGARTSDYMVHPTALAYLRRRLRTTNDSLSQTCQIVLCRPLCCLNGSRHRRRVHLPSLFCTNLVGNLLMTTCN</sequence>
<accession>A0A9P6ZFT1</accession>
<comment type="caution">
    <text evidence="1">The sequence shown here is derived from an EMBL/GenBank/DDBJ whole genome shotgun (WGS) entry which is preliminary data.</text>
</comment>
<dbReference type="Proteomes" id="UP000714275">
    <property type="component" value="Unassembled WGS sequence"/>
</dbReference>
<dbReference type="EMBL" id="JABBWD010000130">
    <property type="protein sequence ID" value="KAG1764254.1"/>
    <property type="molecule type" value="Genomic_DNA"/>
</dbReference>
<organism evidence="1 2">
    <name type="scientific">Suillus placidus</name>
    <dbReference type="NCBI Taxonomy" id="48579"/>
    <lineage>
        <taxon>Eukaryota</taxon>
        <taxon>Fungi</taxon>
        <taxon>Dikarya</taxon>
        <taxon>Basidiomycota</taxon>
        <taxon>Agaricomycotina</taxon>
        <taxon>Agaricomycetes</taxon>
        <taxon>Agaricomycetidae</taxon>
        <taxon>Boletales</taxon>
        <taxon>Suillineae</taxon>
        <taxon>Suillaceae</taxon>
        <taxon>Suillus</taxon>
    </lineage>
</organism>